<accession>A0ABQ4EH52</accession>
<evidence type="ECO:0000256" key="1">
    <source>
        <dbReference type="PROSITE-ProRule" id="PRU01251"/>
    </source>
</evidence>
<name>A0ABQ4EH52_9ACTN</name>
<dbReference type="Proteomes" id="UP000621500">
    <property type="component" value="Unassembled WGS sequence"/>
</dbReference>
<dbReference type="Pfam" id="PF02861">
    <property type="entry name" value="Clp_N"/>
    <property type="match status" value="2"/>
</dbReference>
<dbReference type="PANTHER" id="PTHR47016:SF5">
    <property type="entry name" value="CLP DOMAIN SUPERFAMILY PROTEIN"/>
    <property type="match status" value="1"/>
</dbReference>
<proteinExistence type="predicted"/>
<organism evidence="3 4">
    <name type="scientific">Plantactinospora mayteni</name>
    <dbReference type="NCBI Taxonomy" id="566021"/>
    <lineage>
        <taxon>Bacteria</taxon>
        <taxon>Bacillati</taxon>
        <taxon>Actinomycetota</taxon>
        <taxon>Actinomycetes</taxon>
        <taxon>Micromonosporales</taxon>
        <taxon>Micromonosporaceae</taxon>
        <taxon>Plantactinospora</taxon>
    </lineage>
</organism>
<evidence type="ECO:0000313" key="3">
    <source>
        <dbReference type="EMBL" id="GIG94059.1"/>
    </source>
</evidence>
<protein>
    <submittedName>
        <fullName evidence="3">Peptidase</fullName>
    </submittedName>
</protein>
<reference evidence="3 4" key="1">
    <citation type="submission" date="2021-01" db="EMBL/GenBank/DDBJ databases">
        <title>Whole genome shotgun sequence of Plantactinospora mayteni NBRC 109088.</title>
        <authorList>
            <person name="Komaki H."/>
            <person name="Tamura T."/>
        </authorList>
    </citation>
    <scope>NUCLEOTIDE SEQUENCE [LARGE SCALE GENOMIC DNA]</scope>
    <source>
        <strain evidence="3 4">NBRC 109088</strain>
    </source>
</reference>
<feature type="domain" description="Clp R" evidence="2">
    <location>
        <begin position="2"/>
        <end position="192"/>
    </location>
</feature>
<sequence>MFERFTVQARDVVRGAVAARERLGHRNVGTEHLLLALLNGEKSPVAGLLNQAGVDAARVTEAIDRKVGRGTEEFGDRDAEALRSIGIDLSAVRSKLEESFGEGALEAPPARSARRGLLGGWDFSNRFSARAKKVLELALREAVQLRHREIGAEHILLGLLREGNGLAALVLTEAGVDLAELRRRTLDSFRTAA</sequence>
<dbReference type="InterPro" id="IPR036628">
    <property type="entry name" value="Clp_N_dom_sf"/>
</dbReference>
<evidence type="ECO:0000259" key="2">
    <source>
        <dbReference type="PROSITE" id="PS51903"/>
    </source>
</evidence>
<dbReference type="InterPro" id="IPR004176">
    <property type="entry name" value="Clp_R_N"/>
</dbReference>
<comment type="caution">
    <text evidence="3">The sequence shown here is derived from an EMBL/GenBank/DDBJ whole genome shotgun (WGS) entry which is preliminary data.</text>
</comment>
<keyword evidence="4" id="KW-1185">Reference proteome</keyword>
<gene>
    <name evidence="3" type="ORF">Pma05_06320</name>
</gene>
<dbReference type="PANTHER" id="PTHR47016">
    <property type="entry name" value="ATP-DEPENDENT CLP PROTEASE ATP-BINDING SUBUNIT CLPT1, CHLOROPLASTIC"/>
    <property type="match status" value="1"/>
</dbReference>
<keyword evidence="1" id="KW-0677">Repeat</keyword>
<dbReference type="SUPFAM" id="SSF81923">
    <property type="entry name" value="Double Clp-N motif"/>
    <property type="match status" value="2"/>
</dbReference>
<dbReference type="Gene3D" id="1.10.1780.10">
    <property type="entry name" value="Clp, N-terminal domain"/>
    <property type="match status" value="2"/>
</dbReference>
<dbReference type="PROSITE" id="PS51903">
    <property type="entry name" value="CLP_R"/>
    <property type="match status" value="1"/>
</dbReference>
<dbReference type="EMBL" id="BONX01000003">
    <property type="protein sequence ID" value="GIG94059.1"/>
    <property type="molecule type" value="Genomic_DNA"/>
</dbReference>
<evidence type="ECO:0000313" key="4">
    <source>
        <dbReference type="Proteomes" id="UP000621500"/>
    </source>
</evidence>
<dbReference type="InterPro" id="IPR044217">
    <property type="entry name" value="CLPT1/2"/>
</dbReference>